<reference evidence="5" key="1">
    <citation type="submission" date="2022-03" db="EMBL/GenBank/DDBJ databases">
        <authorList>
            <person name="Martin C."/>
        </authorList>
    </citation>
    <scope>NUCLEOTIDE SEQUENCE</scope>
</reference>
<feature type="domain" description="E3 ubiquitin-protein ligase APD1-4 middle" evidence="4">
    <location>
        <begin position="254"/>
        <end position="358"/>
    </location>
</feature>
<accession>A0A8S4N208</accession>
<feature type="region of interest" description="Disordered" evidence="1">
    <location>
        <begin position="31"/>
        <end position="53"/>
    </location>
</feature>
<feature type="compositionally biased region" description="Basic and acidic residues" evidence="1">
    <location>
        <begin position="34"/>
        <end position="53"/>
    </location>
</feature>
<dbReference type="InterPro" id="IPR032008">
    <property type="entry name" value="APD1-4_N"/>
</dbReference>
<feature type="transmembrane region" description="Helical" evidence="2">
    <location>
        <begin position="93"/>
        <end position="115"/>
    </location>
</feature>
<name>A0A8S4N208_OWEFU</name>
<dbReference type="AlphaFoldDB" id="A0A8S4N208"/>
<feature type="region of interest" description="Disordered" evidence="1">
    <location>
        <begin position="392"/>
        <end position="481"/>
    </location>
</feature>
<evidence type="ECO:0000256" key="2">
    <source>
        <dbReference type="SAM" id="Phobius"/>
    </source>
</evidence>
<evidence type="ECO:0000259" key="3">
    <source>
        <dbReference type="Pfam" id="PF16040"/>
    </source>
</evidence>
<evidence type="ECO:0000313" key="6">
    <source>
        <dbReference type="Proteomes" id="UP000749559"/>
    </source>
</evidence>
<feature type="compositionally biased region" description="Polar residues" evidence="1">
    <location>
        <begin position="413"/>
        <end position="427"/>
    </location>
</feature>
<dbReference type="PANTHER" id="PTHR39077:SF1">
    <property type="entry name" value="E3 UBIQUITIN-PROTEIN LIGASE APD1-4 MIDDLE DOMAIN-CONTAINING PROTEIN"/>
    <property type="match status" value="1"/>
</dbReference>
<dbReference type="OrthoDB" id="6106399at2759"/>
<evidence type="ECO:0000313" key="5">
    <source>
        <dbReference type="EMBL" id="CAH1775358.1"/>
    </source>
</evidence>
<dbReference type="Pfam" id="PF16040">
    <property type="entry name" value="APD1-4_N"/>
    <property type="match status" value="1"/>
</dbReference>
<evidence type="ECO:0000259" key="4">
    <source>
        <dbReference type="Pfam" id="PF16041"/>
    </source>
</evidence>
<dbReference type="PANTHER" id="PTHR39077">
    <property type="entry name" value="DUF4793 DOMAIN-CONTAINING PROTEIN"/>
    <property type="match status" value="1"/>
</dbReference>
<gene>
    <name evidence="5" type="ORF">OFUS_LOCUS2674</name>
</gene>
<comment type="caution">
    <text evidence="5">The sequence shown here is derived from an EMBL/GenBank/DDBJ whole genome shotgun (WGS) entry which is preliminary data.</text>
</comment>
<proteinExistence type="predicted"/>
<dbReference type="Pfam" id="PF16041">
    <property type="entry name" value="APD1-4_M"/>
    <property type="match status" value="1"/>
</dbReference>
<protein>
    <submittedName>
        <fullName evidence="5">Uncharacterized protein</fullName>
    </submittedName>
</protein>
<dbReference type="InterPro" id="IPR032010">
    <property type="entry name" value="APD1-4_M"/>
</dbReference>
<dbReference type="EMBL" id="CAIIXF020000001">
    <property type="protein sequence ID" value="CAH1775358.1"/>
    <property type="molecule type" value="Genomic_DNA"/>
</dbReference>
<feature type="transmembrane region" description="Helical" evidence="2">
    <location>
        <begin position="344"/>
        <end position="368"/>
    </location>
</feature>
<feature type="domain" description="E3 ubiquitin-protein ligase APD1-4 N-terminal" evidence="3">
    <location>
        <begin position="155"/>
        <end position="219"/>
    </location>
</feature>
<evidence type="ECO:0000256" key="1">
    <source>
        <dbReference type="SAM" id="MobiDB-lite"/>
    </source>
</evidence>
<dbReference type="Proteomes" id="UP000749559">
    <property type="component" value="Unassembled WGS sequence"/>
</dbReference>
<keyword evidence="2" id="KW-0472">Membrane</keyword>
<keyword evidence="6" id="KW-1185">Reference proteome</keyword>
<keyword evidence="2" id="KW-0812">Transmembrane</keyword>
<organism evidence="5 6">
    <name type="scientific">Owenia fusiformis</name>
    <name type="common">Polychaete worm</name>
    <dbReference type="NCBI Taxonomy" id="6347"/>
    <lineage>
        <taxon>Eukaryota</taxon>
        <taxon>Metazoa</taxon>
        <taxon>Spiralia</taxon>
        <taxon>Lophotrochozoa</taxon>
        <taxon>Annelida</taxon>
        <taxon>Polychaeta</taxon>
        <taxon>Sedentaria</taxon>
        <taxon>Canalipalpata</taxon>
        <taxon>Sabellida</taxon>
        <taxon>Oweniida</taxon>
        <taxon>Oweniidae</taxon>
        <taxon>Owenia</taxon>
    </lineage>
</organism>
<keyword evidence="2" id="KW-1133">Transmembrane helix</keyword>
<sequence>MHKMGSISIGSSFWSSHDRHRWDIAPGRDCCSQRPRDDCCSPRPRDDCCSPRPRDDCCSPRPHHRPGEDCCKCMCKLCVLFFLKNRMSTKRKIFLLWTGIGILTLLIGLTVRFGIYGQKSISAAPGDSLLLPNYQSAFMCTGIDIKLSQINTAVDVLQFSKTPPLSETKLSQKLQKGTTVLPFKYEFWGFHLLPGSNVQVDTTIVNDIDLYVIKGKMNLERWKNDAECWGCKLASYTYRYIPGRSSTKFTANIPINKEDDYFFIYASLKYTHSNLPYTAITAGFLINRAQYDTTNPINKCSLGGNNQQCSLDMNYLSPKKILINFKPDSELDNIDVVTYCYPRYTIYFILFLIIPGLIGSAITFVLFIKDYCRKRNGQYSLFTNVTSSLYPRQQSNPNPRYSLIEDSAENDDSYPSTVRTDPYSQPTHGKFQAYTWPTKQGMGPSSPQPQQPSAPVITEPSAPIETQLEDLPPSYDSLFQK</sequence>